<dbReference type="SUPFAM" id="SSF56266">
    <property type="entry name" value="DmpA/ArgJ-like"/>
    <property type="match status" value="1"/>
</dbReference>
<evidence type="ECO:0008006" key="4">
    <source>
        <dbReference type="Google" id="ProtNLM"/>
    </source>
</evidence>
<dbReference type="AlphaFoldDB" id="A0A1Q9LC61"/>
<organism evidence="2 3">
    <name type="scientific">Actinokineospora bangkokensis</name>
    <dbReference type="NCBI Taxonomy" id="1193682"/>
    <lineage>
        <taxon>Bacteria</taxon>
        <taxon>Bacillati</taxon>
        <taxon>Actinomycetota</taxon>
        <taxon>Actinomycetes</taxon>
        <taxon>Pseudonocardiales</taxon>
        <taxon>Pseudonocardiaceae</taxon>
        <taxon>Actinokineospora</taxon>
    </lineage>
</organism>
<sequence length="230" mass="22134">MAHLGAGVPGAGTVLVTVLVGRSGGAVVVLLPEGSVGGADARGGPAGTREVEVLAPENLVARVDAVCVGSGGPAGLAAADGVMRWLRERDRGFRVGDDPGQVVPIVPAATDPGGEVASAEAGHLACEAAEPVPEGSWVAVGDHRVQAVPAGAVAVVVTDAPLDKAQCRRLAISARDGAVRAAGAGGLGAFTVFTAATGQAAAPVGPAALDRLCGAAADAVAGAWGGASRP</sequence>
<reference evidence="2 3" key="1">
    <citation type="submission" date="2016-10" db="EMBL/GenBank/DDBJ databases">
        <title>The Draft Genome Sequence of Actinokineospora bangkokensis 44EHWT reveals the biosynthetic pathway of antifungal compounds Thailandins with unusual extender unit butylmalonyl-CoA.</title>
        <authorList>
            <person name="Greule A."/>
            <person name="Intra B."/>
            <person name="Flemming S."/>
            <person name="Rommel M.G."/>
            <person name="Panbangred W."/>
            <person name="Bechthold A."/>
        </authorList>
    </citation>
    <scope>NUCLEOTIDE SEQUENCE [LARGE SCALE GENOMIC DNA]</scope>
    <source>
        <strain evidence="2 3">44EHW</strain>
    </source>
</reference>
<accession>A0A1Q9LC61</accession>
<dbReference type="Proteomes" id="UP000186040">
    <property type="component" value="Unassembled WGS sequence"/>
</dbReference>
<dbReference type="STRING" id="1193682.BJP25_05135"/>
<dbReference type="Pfam" id="PF03576">
    <property type="entry name" value="Peptidase_S58"/>
    <property type="match status" value="2"/>
</dbReference>
<comment type="similarity">
    <text evidence="1">Belongs to the peptidase S58 family.</text>
</comment>
<dbReference type="Gene3D" id="3.60.70.12">
    <property type="entry name" value="L-amino peptidase D-ALA esterase/amidase"/>
    <property type="match status" value="2"/>
</dbReference>
<name>A0A1Q9LC61_9PSEU</name>
<dbReference type="InterPro" id="IPR005321">
    <property type="entry name" value="Peptidase_S58_DmpA"/>
</dbReference>
<evidence type="ECO:0000313" key="3">
    <source>
        <dbReference type="Proteomes" id="UP000186040"/>
    </source>
</evidence>
<dbReference type="GO" id="GO:0004177">
    <property type="term" value="F:aminopeptidase activity"/>
    <property type="evidence" value="ECO:0007669"/>
    <property type="project" value="TreeGrafter"/>
</dbReference>
<dbReference type="PANTHER" id="PTHR36512:SF3">
    <property type="entry name" value="BLR5678 PROTEIN"/>
    <property type="match status" value="1"/>
</dbReference>
<keyword evidence="3" id="KW-1185">Reference proteome</keyword>
<comment type="caution">
    <text evidence="2">The sequence shown here is derived from an EMBL/GenBank/DDBJ whole genome shotgun (WGS) entry which is preliminary data.</text>
</comment>
<evidence type="ECO:0000256" key="1">
    <source>
        <dbReference type="ARBA" id="ARBA00007068"/>
    </source>
</evidence>
<proteinExistence type="inferred from homology"/>
<gene>
    <name evidence="2" type="ORF">BJP25_05135</name>
</gene>
<dbReference type="EMBL" id="MKQR01000032">
    <property type="protein sequence ID" value="OLR89603.1"/>
    <property type="molecule type" value="Genomic_DNA"/>
</dbReference>
<evidence type="ECO:0000313" key="2">
    <source>
        <dbReference type="EMBL" id="OLR89603.1"/>
    </source>
</evidence>
<dbReference type="PANTHER" id="PTHR36512">
    <property type="entry name" value="D-AMINOPEPTIDASE"/>
    <property type="match status" value="1"/>
</dbReference>
<protein>
    <recommendedName>
        <fullName evidence="4">Peptidase S58, DmpA</fullName>
    </recommendedName>
</protein>
<dbReference type="InterPro" id="IPR016117">
    <property type="entry name" value="ArgJ-like_dom_sf"/>
</dbReference>